<comment type="caution">
    <text evidence="2">The sequence shown here is derived from an EMBL/GenBank/DDBJ whole genome shotgun (WGS) entry which is preliminary data.</text>
</comment>
<organism evidence="2 3">
    <name type="scientific">Beauveria bassiana</name>
    <name type="common">White muscardine disease fungus</name>
    <name type="synonym">Tritirachium shiotae</name>
    <dbReference type="NCBI Taxonomy" id="176275"/>
    <lineage>
        <taxon>Eukaryota</taxon>
        <taxon>Fungi</taxon>
        <taxon>Dikarya</taxon>
        <taxon>Ascomycota</taxon>
        <taxon>Pezizomycotina</taxon>
        <taxon>Sordariomycetes</taxon>
        <taxon>Hypocreomycetidae</taxon>
        <taxon>Hypocreales</taxon>
        <taxon>Cordycipitaceae</taxon>
        <taxon>Beauveria</taxon>
    </lineage>
</organism>
<gene>
    <name evidence="2" type="ORF">BB8028_0006g10160</name>
</gene>
<feature type="region of interest" description="Disordered" evidence="1">
    <location>
        <begin position="107"/>
        <end position="152"/>
    </location>
</feature>
<dbReference type="EMBL" id="JRHA01000006">
    <property type="protein sequence ID" value="PQK16697.1"/>
    <property type="molecule type" value="Genomic_DNA"/>
</dbReference>
<proteinExistence type="predicted"/>
<protein>
    <submittedName>
        <fullName evidence="2">Uncharacterized protein</fullName>
    </submittedName>
</protein>
<reference evidence="2 3" key="1">
    <citation type="submission" date="2016-07" db="EMBL/GenBank/DDBJ databases">
        <title>Comparative genomics of the entomopathogenic fungus Beauveria bassiana.</title>
        <authorList>
            <person name="Valero Jimenez C.A."/>
            <person name="Zwaan B.J."/>
            <person name="Van Kan J.A."/>
            <person name="Takken W."/>
            <person name="Debets A.J."/>
            <person name="Schoustra S.E."/>
            <person name="Koenraadt C.J."/>
        </authorList>
    </citation>
    <scope>NUCLEOTIDE SEQUENCE [LARGE SCALE GENOMIC DNA]</scope>
    <source>
        <strain evidence="2 3">ARSEF 8028</strain>
    </source>
</reference>
<dbReference type="AlphaFoldDB" id="A0A2S7YKS9"/>
<dbReference type="Proteomes" id="UP000237441">
    <property type="component" value="Unassembled WGS sequence"/>
</dbReference>
<evidence type="ECO:0000256" key="1">
    <source>
        <dbReference type="SAM" id="MobiDB-lite"/>
    </source>
</evidence>
<accession>A0A2S7YKS9</accession>
<evidence type="ECO:0000313" key="3">
    <source>
        <dbReference type="Proteomes" id="UP000237441"/>
    </source>
</evidence>
<dbReference type="OrthoDB" id="4961364at2759"/>
<evidence type="ECO:0000313" key="2">
    <source>
        <dbReference type="EMBL" id="PQK16697.1"/>
    </source>
</evidence>
<sequence length="152" mass="17005">MASKGGVNFVRYFFYKELDLDPSVKEKAIALAYATARDQKLAPTRILIRARLHNTTSIGGGKHGIDPKGWHLTMAFKDEKQEKKDFHVASHGYTTGKDDYVLKLATHGKAKRDDTPRGRKGKVVWPKNGPADDELEEYEGGPIAYSHLPKEP</sequence>
<name>A0A2S7YKS9_BEABA</name>